<name>A0ABV1NEN3_9GAMM</name>
<gene>
    <name evidence="2" type="ORF">ABE960_08325</name>
</gene>
<protein>
    <submittedName>
        <fullName evidence="2">DUF6647 family protein</fullName>
    </submittedName>
</protein>
<dbReference type="RefSeq" id="WP_349761781.1">
    <property type="nucleotide sequence ID" value="NZ_JBEGCJ010000003.1"/>
</dbReference>
<evidence type="ECO:0000259" key="1">
    <source>
        <dbReference type="Pfam" id="PF20352"/>
    </source>
</evidence>
<reference evidence="2 3" key="1">
    <citation type="submission" date="2024-05" db="EMBL/GenBank/DDBJ databases">
        <title>Halomonas sp. SSM6 16S ribosomal RNA gene Genome sequencing and assembly.</title>
        <authorList>
            <person name="Yook S."/>
        </authorList>
    </citation>
    <scope>NUCLEOTIDE SEQUENCE [LARGE SCALE GENOMIC DNA]</scope>
    <source>
        <strain evidence="2 3">SSM6</strain>
    </source>
</reference>
<feature type="domain" description="DUF6647" evidence="1">
    <location>
        <begin position="32"/>
        <end position="174"/>
    </location>
</feature>
<dbReference type="EMBL" id="JBEGCJ010000003">
    <property type="protein sequence ID" value="MEQ6917523.1"/>
    <property type="molecule type" value="Genomic_DNA"/>
</dbReference>
<organism evidence="2 3">
    <name type="scientific">Halomonas aquatica</name>
    <dbReference type="NCBI Taxonomy" id="3151123"/>
    <lineage>
        <taxon>Bacteria</taxon>
        <taxon>Pseudomonadati</taxon>
        <taxon>Pseudomonadota</taxon>
        <taxon>Gammaproteobacteria</taxon>
        <taxon>Oceanospirillales</taxon>
        <taxon>Halomonadaceae</taxon>
        <taxon>Halomonas</taxon>
    </lineage>
</organism>
<dbReference type="Pfam" id="PF20352">
    <property type="entry name" value="DUF6647"/>
    <property type="match status" value="1"/>
</dbReference>
<dbReference type="InterPro" id="IPR046589">
    <property type="entry name" value="DUF6647"/>
</dbReference>
<accession>A0ABV1NEN3</accession>
<dbReference type="Proteomes" id="UP001442468">
    <property type="component" value="Unassembled WGS sequence"/>
</dbReference>
<evidence type="ECO:0000313" key="3">
    <source>
        <dbReference type="Proteomes" id="UP001442468"/>
    </source>
</evidence>
<sequence>MSPLLTATVLFAGRPSSSPSSHRRRPLAIWLLALLLALPVAPVASSPGDDMAVALARITREQSAWLAASTEYREPDLPGVRFESQAALQQRCFPAFPENLDVRVRGAYDPAEGNIYLDDDLDLSSPVELSYLLHELVHHFQVHNREDISARARGRLEGEAYRLQLRWLGESGVDDPWGALGIDEKTVQIIERSTR</sequence>
<comment type="caution">
    <text evidence="2">The sequence shown here is derived from an EMBL/GenBank/DDBJ whole genome shotgun (WGS) entry which is preliminary data.</text>
</comment>
<proteinExistence type="predicted"/>
<keyword evidence="3" id="KW-1185">Reference proteome</keyword>
<evidence type="ECO:0000313" key="2">
    <source>
        <dbReference type="EMBL" id="MEQ6917523.1"/>
    </source>
</evidence>